<accession>A0A6C0I4I7</accession>
<dbReference type="AlphaFoldDB" id="A0A6C0I4I7"/>
<evidence type="ECO:0000313" key="2">
    <source>
        <dbReference type="EMBL" id="QHT87928.1"/>
    </source>
</evidence>
<reference evidence="2" key="1">
    <citation type="journal article" date="2020" name="Nature">
        <title>Giant virus diversity and host interactions through global metagenomics.</title>
        <authorList>
            <person name="Schulz F."/>
            <person name="Roux S."/>
            <person name="Paez-Espino D."/>
            <person name="Jungbluth S."/>
            <person name="Walsh D.A."/>
            <person name="Denef V.J."/>
            <person name="McMahon K.D."/>
            <person name="Konstantinidis K.T."/>
            <person name="Eloe-Fadrosh E.A."/>
            <person name="Kyrpides N.C."/>
            <person name="Woyke T."/>
        </authorList>
    </citation>
    <scope>NUCLEOTIDE SEQUENCE</scope>
    <source>
        <strain evidence="2">GVMAG-M-3300023184-191</strain>
    </source>
</reference>
<name>A0A6C0I4I7_9ZZZZ</name>
<evidence type="ECO:0000256" key="1">
    <source>
        <dbReference type="SAM" id="MobiDB-lite"/>
    </source>
</evidence>
<sequence>MATKSESSAQIISGVNMNPDTDTKYAKVKVNNSGGKSVGILNAATNTVLNVQTPLMLTWGVNENTDKKTGEVQSYTMALQFPSDEYKTLQVNKFFANMQQFEAKIKRDAIANSKEWFGKAMSAEVINAIFTPMLYYSKNPQTGEPDLSKNPTLKVKLPFYDGEWKGIEIYDTENNTLFPGNSDGKTPKDIILKGSDVSLIMTCGGLWFAGGAFGVTWRLFQAVLKPKASLRGKCHIVLDEDEQKRIAAPSKTTQQHASHDDDDCVPSSSAAHEVDVEDSESEEEEEPALIQRQMSSAPPAAAAAAAAATAPKKIVAKKK</sequence>
<proteinExistence type="predicted"/>
<feature type="compositionally biased region" description="Low complexity" evidence="1">
    <location>
        <begin position="297"/>
        <end position="313"/>
    </location>
</feature>
<organism evidence="2">
    <name type="scientific">viral metagenome</name>
    <dbReference type="NCBI Taxonomy" id="1070528"/>
    <lineage>
        <taxon>unclassified sequences</taxon>
        <taxon>metagenomes</taxon>
        <taxon>organismal metagenomes</taxon>
    </lineage>
</organism>
<feature type="compositionally biased region" description="Acidic residues" evidence="1">
    <location>
        <begin position="275"/>
        <end position="287"/>
    </location>
</feature>
<feature type="region of interest" description="Disordered" evidence="1">
    <location>
        <begin position="245"/>
        <end position="319"/>
    </location>
</feature>
<protein>
    <submittedName>
        <fullName evidence="2">Uncharacterized protein</fullName>
    </submittedName>
</protein>
<dbReference type="EMBL" id="MN740104">
    <property type="protein sequence ID" value="QHT87928.1"/>
    <property type="molecule type" value="Genomic_DNA"/>
</dbReference>